<sequence>MNPIARTPSRPAALLTVQALGDIEYLVKESEVLTGQAGRSFVIAGADRLSYRVHWHPLGFKVERLDESGDVLNCQHLLPWEFAQHSLAQALACGQLFTAPVPRVSSAFGAPGTRA</sequence>
<dbReference type="Proteomes" id="UP000516028">
    <property type="component" value="Chromosome"/>
</dbReference>
<keyword evidence="2" id="KW-1185">Reference proteome</keyword>
<accession>A0A7H0GK02</accession>
<reference evidence="1 2" key="1">
    <citation type="submission" date="2020-08" db="EMBL/GenBank/DDBJ databases">
        <title>Genome sequence of Diaphorobacter aerolatus KACC 16536T.</title>
        <authorList>
            <person name="Hyun D.-W."/>
            <person name="Bae J.-W."/>
        </authorList>
    </citation>
    <scope>NUCLEOTIDE SEQUENCE [LARGE SCALE GENOMIC DNA]</scope>
    <source>
        <strain evidence="1 2">KACC 16536</strain>
    </source>
</reference>
<dbReference type="KEGG" id="daer:H9K75_22575"/>
<gene>
    <name evidence="1" type="ORF">H9K75_22575</name>
</gene>
<dbReference type="RefSeq" id="WP_187724212.1">
    <property type="nucleotide sequence ID" value="NZ_CP060783.1"/>
</dbReference>
<dbReference type="AlphaFoldDB" id="A0A7H0GK02"/>
<dbReference type="EMBL" id="CP060783">
    <property type="protein sequence ID" value="QNP48618.1"/>
    <property type="molecule type" value="Genomic_DNA"/>
</dbReference>
<evidence type="ECO:0000313" key="2">
    <source>
        <dbReference type="Proteomes" id="UP000516028"/>
    </source>
</evidence>
<evidence type="ECO:0000313" key="1">
    <source>
        <dbReference type="EMBL" id="QNP48618.1"/>
    </source>
</evidence>
<protein>
    <submittedName>
        <fullName evidence="1">Uncharacterized protein</fullName>
    </submittedName>
</protein>
<name>A0A7H0GK02_9BURK</name>
<organism evidence="1 2">
    <name type="scientific">Diaphorobacter aerolatus</name>
    <dbReference type="NCBI Taxonomy" id="1288495"/>
    <lineage>
        <taxon>Bacteria</taxon>
        <taxon>Pseudomonadati</taxon>
        <taxon>Pseudomonadota</taxon>
        <taxon>Betaproteobacteria</taxon>
        <taxon>Burkholderiales</taxon>
        <taxon>Comamonadaceae</taxon>
        <taxon>Diaphorobacter</taxon>
    </lineage>
</organism>
<proteinExistence type="predicted"/>